<evidence type="ECO:0000259" key="2">
    <source>
        <dbReference type="PROSITE" id="PS50222"/>
    </source>
</evidence>
<dbReference type="SUPFAM" id="SSF47473">
    <property type="entry name" value="EF-hand"/>
    <property type="match status" value="1"/>
</dbReference>
<keyword evidence="4" id="KW-1185">Reference proteome</keyword>
<evidence type="ECO:0000256" key="1">
    <source>
        <dbReference type="SAM" id="SignalP"/>
    </source>
</evidence>
<gene>
    <name evidence="3" type="ORF">DUPY_46030</name>
</gene>
<evidence type="ECO:0000313" key="3">
    <source>
        <dbReference type="EMBL" id="OEZ94373.1"/>
    </source>
</evidence>
<dbReference type="GO" id="GO:0005509">
    <property type="term" value="F:calcium ion binding"/>
    <property type="evidence" value="ECO:0007669"/>
    <property type="project" value="InterPro"/>
</dbReference>
<comment type="caution">
    <text evidence="3">The sequence shown here is derived from an EMBL/GenBank/DDBJ whole genome shotgun (WGS) entry which is preliminary data.</text>
</comment>
<dbReference type="RefSeq" id="WP_229255474.1">
    <property type="nucleotide sequence ID" value="NZ_LROM01000134.1"/>
</dbReference>
<sequence>MTTLQLLAATAATVGSLSMAPAQAQTPPADMAVHMTAKAAVSTPYSDAYVRRSMRQPKRDAAPAAASGTAPILLRLQPMQNLKKRFNDADLDHSGTLNREEAQQAGLSVVEKNFDNIDTAQRGHVTIDDLNAYLIRRREEANSR</sequence>
<feature type="signal peptide" evidence="1">
    <location>
        <begin position="1"/>
        <end position="24"/>
    </location>
</feature>
<protein>
    <recommendedName>
        <fullName evidence="2">EF-hand domain-containing protein</fullName>
    </recommendedName>
</protein>
<accession>A0A1E7WBT5</accession>
<dbReference type="PROSITE" id="PS50222">
    <property type="entry name" value="EF_HAND_2"/>
    <property type="match status" value="1"/>
</dbReference>
<proteinExistence type="predicted"/>
<feature type="domain" description="EF-hand" evidence="2">
    <location>
        <begin position="77"/>
        <end position="112"/>
    </location>
</feature>
<reference evidence="4" key="1">
    <citation type="journal article" date="2016" name="Front. Microbiol.">
        <title>Molecular Keys to the Janthinobacterium and Duganella spp. Interaction with the Plant Pathogen Fusarium graminearum.</title>
        <authorList>
            <person name="Haack F.S."/>
            <person name="Poehlein A."/>
            <person name="Kroger C."/>
            <person name="Voigt C.A."/>
            <person name="Piepenbring M."/>
            <person name="Bode H.B."/>
            <person name="Daniel R."/>
            <person name="Schafer W."/>
            <person name="Streit W.R."/>
        </authorList>
    </citation>
    <scope>NUCLEOTIDE SEQUENCE [LARGE SCALE GENOMIC DNA]</scope>
    <source>
        <strain evidence="4">T54</strain>
    </source>
</reference>
<name>A0A1E7WBT5_9BURK</name>
<dbReference type="EMBL" id="LROM01000134">
    <property type="protein sequence ID" value="OEZ94373.1"/>
    <property type="molecule type" value="Genomic_DNA"/>
</dbReference>
<dbReference type="AlphaFoldDB" id="A0A1E7WBT5"/>
<organism evidence="3 4">
    <name type="scientific">Duganella phyllosphaerae</name>
    <dbReference type="NCBI Taxonomy" id="762836"/>
    <lineage>
        <taxon>Bacteria</taxon>
        <taxon>Pseudomonadati</taxon>
        <taxon>Pseudomonadota</taxon>
        <taxon>Betaproteobacteria</taxon>
        <taxon>Burkholderiales</taxon>
        <taxon>Oxalobacteraceae</taxon>
        <taxon>Telluria group</taxon>
        <taxon>Duganella</taxon>
    </lineage>
</organism>
<evidence type="ECO:0000313" key="4">
    <source>
        <dbReference type="Proteomes" id="UP000175989"/>
    </source>
</evidence>
<dbReference type="InterPro" id="IPR002048">
    <property type="entry name" value="EF_hand_dom"/>
</dbReference>
<dbReference type="Proteomes" id="UP000175989">
    <property type="component" value="Unassembled WGS sequence"/>
</dbReference>
<dbReference type="InterPro" id="IPR011992">
    <property type="entry name" value="EF-hand-dom_pair"/>
</dbReference>
<feature type="chain" id="PRO_5009206747" description="EF-hand domain-containing protein" evidence="1">
    <location>
        <begin position="25"/>
        <end position="144"/>
    </location>
</feature>
<dbReference type="Gene3D" id="1.10.238.10">
    <property type="entry name" value="EF-hand"/>
    <property type="match status" value="1"/>
</dbReference>
<keyword evidence="1" id="KW-0732">Signal</keyword>